<gene>
    <name evidence="1" type="ORF">Tcan_08784</name>
</gene>
<keyword evidence="2" id="KW-1185">Reference proteome</keyword>
<proteinExistence type="predicted"/>
<dbReference type="AlphaFoldDB" id="A0A0B2UYI9"/>
<reference evidence="1 2" key="1">
    <citation type="submission" date="2014-11" db="EMBL/GenBank/DDBJ databases">
        <title>Genetic blueprint of the zoonotic pathogen Toxocara canis.</title>
        <authorList>
            <person name="Zhu X.-Q."/>
            <person name="Korhonen P.K."/>
            <person name="Cai H."/>
            <person name="Young N.D."/>
            <person name="Nejsum P."/>
            <person name="von Samson-Himmelstjerna G."/>
            <person name="Boag P.R."/>
            <person name="Tan P."/>
            <person name="Li Q."/>
            <person name="Min J."/>
            <person name="Yang Y."/>
            <person name="Wang X."/>
            <person name="Fang X."/>
            <person name="Hall R.S."/>
            <person name="Hofmann A."/>
            <person name="Sternberg P.W."/>
            <person name="Jex A.R."/>
            <person name="Gasser R.B."/>
        </authorList>
    </citation>
    <scope>NUCLEOTIDE SEQUENCE [LARGE SCALE GENOMIC DNA]</scope>
    <source>
        <strain evidence="1">PN_DK_2014</strain>
    </source>
</reference>
<accession>A0A0B2UYI9</accession>
<protein>
    <submittedName>
        <fullName evidence="1">Uncharacterized protein</fullName>
    </submittedName>
</protein>
<evidence type="ECO:0000313" key="1">
    <source>
        <dbReference type="EMBL" id="KHN74563.1"/>
    </source>
</evidence>
<dbReference type="EMBL" id="JPKZ01002896">
    <property type="protein sequence ID" value="KHN74563.1"/>
    <property type="molecule type" value="Genomic_DNA"/>
</dbReference>
<name>A0A0B2UYI9_TOXCA</name>
<dbReference type="OrthoDB" id="5912424at2759"/>
<evidence type="ECO:0000313" key="2">
    <source>
        <dbReference type="Proteomes" id="UP000031036"/>
    </source>
</evidence>
<sequence length="190" mass="20876">MFLKTLNALFLQARTGCDQYGSPCKFVLSTARRKPLFAPVGNVTEEPRSYGLVNMDAQAMRNVHRAVRIHIVSVKAIRMFPSVSAAMACCSMDGASMNVRKVFTKAALIVCTMMKRAFGRTPTHRINSTNCSMQEAAKTSGTTVRELAYGRIILVGVKVVVVENAYIPIGMNASHPQIRNSCIQDHPRIA</sequence>
<organism evidence="1 2">
    <name type="scientific">Toxocara canis</name>
    <name type="common">Canine roundworm</name>
    <dbReference type="NCBI Taxonomy" id="6265"/>
    <lineage>
        <taxon>Eukaryota</taxon>
        <taxon>Metazoa</taxon>
        <taxon>Ecdysozoa</taxon>
        <taxon>Nematoda</taxon>
        <taxon>Chromadorea</taxon>
        <taxon>Rhabditida</taxon>
        <taxon>Spirurina</taxon>
        <taxon>Ascaridomorpha</taxon>
        <taxon>Ascaridoidea</taxon>
        <taxon>Toxocaridae</taxon>
        <taxon>Toxocara</taxon>
    </lineage>
</organism>
<dbReference type="Proteomes" id="UP000031036">
    <property type="component" value="Unassembled WGS sequence"/>
</dbReference>
<dbReference type="STRING" id="6265.A0A0B2UYI9"/>
<comment type="caution">
    <text evidence="1">The sequence shown here is derived from an EMBL/GenBank/DDBJ whole genome shotgun (WGS) entry which is preliminary data.</text>
</comment>